<evidence type="ECO:0000256" key="2">
    <source>
        <dbReference type="HAMAP-Rule" id="MF_00498"/>
    </source>
</evidence>
<dbReference type="InterPro" id="IPR005369">
    <property type="entry name" value="UPF0179"/>
</dbReference>
<dbReference type="EMBL" id="VCYH01000006">
    <property type="protein sequence ID" value="MDN7025168.1"/>
    <property type="molecule type" value="Genomic_DNA"/>
</dbReference>
<dbReference type="RefSeq" id="WP_301664316.1">
    <property type="nucleotide sequence ID" value="NZ_VCYH01000006.1"/>
</dbReference>
<dbReference type="PANTHER" id="PTHR40699:SF1">
    <property type="entry name" value="UPF0179 PROTEIN MJ1627"/>
    <property type="match status" value="1"/>
</dbReference>
<evidence type="ECO:0000313" key="3">
    <source>
        <dbReference type="EMBL" id="MDN7025168.1"/>
    </source>
</evidence>
<comment type="caution">
    <text evidence="3">The sequence shown here is derived from an EMBL/GenBank/DDBJ whole genome shotgun (WGS) entry which is preliminary data.</text>
</comment>
<dbReference type="HAMAP" id="MF_00498">
    <property type="entry name" value="UPF0179"/>
    <property type="match status" value="1"/>
</dbReference>
<keyword evidence="4" id="KW-1185">Reference proteome</keyword>
<dbReference type="Proteomes" id="UP001168338">
    <property type="component" value="Unassembled WGS sequence"/>
</dbReference>
<dbReference type="Pfam" id="PF03684">
    <property type="entry name" value="UPF0179"/>
    <property type="match status" value="1"/>
</dbReference>
<evidence type="ECO:0000256" key="1">
    <source>
        <dbReference type="ARBA" id="ARBA00010824"/>
    </source>
</evidence>
<reference evidence="3" key="1">
    <citation type="submission" date="2019-05" db="EMBL/GenBank/DDBJ databases">
        <title>Methanoculleus sp. FWC-SCC1, a methanogenic archaeon isolated from deep marine cold seep.</title>
        <authorList>
            <person name="Chen Y.-W."/>
            <person name="Chen S.-C."/>
            <person name="Teng N.-H."/>
            <person name="Lai M.-C."/>
        </authorList>
    </citation>
    <scope>NUCLEOTIDE SEQUENCE</scope>
    <source>
        <strain evidence="3">FWC-SCC1</strain>
    </source>
</reference>
<sequence length="121" mass="13737">MILKKTKVTLIGSMLAKQDLEFIYEGFSEECEGCKMRKACHNLQQGKKYRIVEVRPGTKHDCPVHMDSVNAVEVVESPVVALISADMAIVNSKIQYEFSCTRTACRSYELCHPEGIIEEYF</sequence>
<evidence type="ECO:0000313" key="4">
    <source>
        <dbReference type="Proteomes" id="UP001168338"/>
    </source>
</evidence>
<proteinExistence type="inferred from homology"/>
<comment type="similarity">
    <text evidence="1 2">Belongs to the UPF0179 family.</text>
</comment>
<dbReference type="PANTHER" id="PTHR40699">
    <property type="entry name" value="UPF0179 PROTEIN MJ1627"/>
    <property type="match status" value="1"/>
</dbReference>
<accession>A0ABT8MB60</accession>
<gene>
    <name evidence="3" type="ORF">FGU65_09740</name>
</gene>
<organism evidence="3 4">
    <name type="scientific">Methanoculleus frigidifontis</name>
    <dbReference type="NCBI Taxonomy" id="2584085"/>
    <lineage>
        <taxon>Archaea</taxon>
        <taxon>Methanobacteriati</taxon>
        <taxon>Methanobacteriota</taxon>
        <taxon>Stenosarchaea group</taxon>
        <taxon>Methanomicrobia</taxon>
        <taxon>Methanomicrobiales</taxon>
        <taxon>Methanomicrobiaceae</taxon>
        <taxon>Methanoculleus</taxon>
    </lineage>
</organism>
<protein>
    <recommendedName>
        <fullName evidence="2">UPF0179 protein FGU65_09740</fullName>
    </recommendedName>
</protein>
<name>A0ABT8MB60_9EURY</name>